<feature type="transmembrane region" description="Helical" evidence="1">
    <location>
        <begin position="46"/>
        <end position="67"/>
    </location>
</feature>
<dbReference type="AlphaFoldDB" id="A0AAD6TYS6"/>
<keyword evidence="1" id="KW-0812">Transmembrane</keyword>
<dbReference type="EMBL" id="JARJCN010000052">
    <property type="protein sequence ID" value="KAJ7080979.1"/>
    <property type="molecule type" value="Genomic_DNA"/>
</dbReference>
<sequence>MTQMSFAQWKSEVTRILLLLVETGAIWAVIQLVVCILLQIDKIALTPFDLATAVMQKVEIYIAVLLFRSDFR</sequence>
<organism evidence="2 3">
    <name type="scientific">Mycena belliarum</name>
    <dbReference type="NCBI Taxonomy" id="1033014"/>
    <lineage>
        <taxon>Eukaryota</taxon>
        <taxon>Fungi</taxon>
        <taxon>Dikarya</taxon>
        <taxon>Basidiomycota</taxon>
        <taxon>Agaricomycotina</taxon>
        <taxon>Agaricomycetes</taxon>
        <taxon>Agaricomycetidae</taxon>
        <taxon>Agaricales</taxon>
        <taxon>Marasmiineae</taxon>
        <taxon>Mycenaceae</taxon>
        <taxon>Mycena</taxon>
    </lineage>
</organism>
<keyword evidence="1" id="KW-0472">Membrane</keyword>
<evidence type="ECO:0000313" key="3">
    <source>
        <dbReference type="Proteomes" id="UP001222325"/>
    </source>
</evidence>
<gene>
    <name evidence="2" type="ORF">B0H15DRAFT_855753</name>
</gene>
<evidence type="ECO:0000313" key="2">
    <source>
        <dbReference type="EMBL" id="KAJ7080979.1"/>
    </source>
</evidence>
<keyword evidence="3" id="KW-1185">Reference proteome</keyword>
<dbReference type="Proteomes" id="UP001222325">
    <property type="component" value="Unassembled WGS sequence"/>
</dbReference>
<reference evidence="2" key="1">
    <citation type="submission" date="2023-03" db="EMBL/GenBank/DDBJ databases">
        <title>Massive genome expansion in bonnet fungi (Mycena s.s.) driven by repeated elements and novel gene families across ecological guilds.</title>
        <authorList>
            <consortium name="Lawrence Berkeley National Laboratory"/>
            <person name="Harder C.B."/>
            <person name="Miyauchi S."/>
            <person name="Viragh M."/>
            <person name="Kuo A."/>
            <person name="Thoen E."/>
            <person name="Andreopoulos B."/>
            <person name="Lu D."/>
            <person name="Skrede I."/>
            <person name="Drula E."/>
            <person name="Henrissat B."/>
            <person name="Morin E."/>
            <person name="Kohler A."/>
            <person name="Barry K."/>
            <person name="LaButti K."/>
            <person name="Morin E."/>
            <person name="Salamov A."/>
            <person name="Lipzen A."/>
            <person name="Mereny Z."/>
            <person name="Hegedus B."/>
            <person name="Baldrian P."/>
            <person name="Stursova M."/>
            <person name="Weitz H."/>
            <person name="Taylor A."/>
            <person name="Grigoriev I.V."/>
            <person name="Nagy L.G."/>
            <person name="Martin F."/>
            <person name="Kauserud H."/>
        </authorList>
    </citation>
    <scope>NUCLEOTIDE SEQUENCE</scope>
    <source>
        <strain evidence="2">CBHHK173m</strain>
    </source>
</reference>
<feature type="transmembrane region" description="Helical" evidence="1">
    <location>
        <begin position="16"/>
        <end position="40"/>
    </location>
</feature>
<protein>
    <submittedName>
        <fullName evidence="2">Uncharacterized protein</fullName>
    </submittedName>
</protein>
<evidence type="ECO:0000256" key="1">
    <source>
        <dbReference type="SAM" id="Phobius"/>
    </source>
</evidence>
<keyword evidence="1" id="KW-1133">Transmembrane helix</keyword>
<comment type="caution">
    <text evidence="2">The sequence shown here is derived from an EMBL/GenBank/DDBJ whole genome shotgun (WGS) entry which is preliminary data.</text>
</comment>
<name>A0AAD6TYS6_9AGAR</name>
<accession>A0AAD6TYS6</accession>
<proteinExistence type="predicted"/>